<dbReference type="AlphaFoldDB" id="A0A9W4H290"/>
<accession>A0A9W4H290</accession>
<proteinExistence type="predicted"/>
<organism evidence="1 2">
    <name type="scientific">Actinacidiphila bryophytorum</name>
    <dbReference type="NCBI Taxonomy" id="1436133"/>
    <lineage>
        <taxon>Bacteria</taxon>
        <taxon>Bacillati</taxon>
        <taxon>Actinomycetota</taxon>
        <taxon>Actinomycetes</taxon>
        <taxon>Kitasatosporales</taxon>
        <taxon>Streptomycetaceae</taxon>
        <taxon>Actinacidiphila</taxon>
    </lineage>
</organism>
<reference evidence="1" key="1">
    <citation type="submission" date="2021-06" db="EMBL/GenBank/DDBJ databases">
        <authorList>
            <person name="Arsene-Ploetze F."/>
        </authorList>
    </citation>
    <scope>NUCLEOTIDE SEQUENCE</scope>
    <source>
        <strain evidence="1">SBRY1</strain>
    </source>
</reference>
<evidence type="ECO:0000313" key="2">
    <source>
        <dbReference type="Proteomes" id="UP001153328"/>
    </source>
</evidence>
<sequence length="62" mass="6257">MVLAIAALGETSRERLMWIPGEFADPGGTATALCDYGAFDPSAAMAGAGSSHNHLSTMGGCL</sequence>
<gene>
    <name evidence="1" type="ORF">SBRY_40034</name>
</gene>
<dbReference type="Proteomes" id="UP001153328">
    <property type="component" value="Unassembled WGS sequence"/>
</dbReference>
<name>A0A9W4H290_9ACTN</name>
<keyword evidence="2" id="KW-1185">Reference proteome</keyword>
<evidence type="ECO:0000313" key="1">
    <source>
        <dbReference type="EMBL" id="CAG7644959.1"/>
    </source>
</evidence>
<dbReference type="EMBL" id="CAJVAX010000018">
    <property type="protein sequence ID" value="CAG7644959.1"/>
    <property type="molecule type" value="Genomic_DNA"/>
</dbReference>
<comment type="caution">
    <text evidence="1">The sequence shown here is derived from an EMBL/GenBank/DDBJ whole genome shotgun (WGS) entry which is preliminary data.</text>
</comment>
<protein>
    <submittedName>
        <fullName evidence="1">Uncharacterized protein</fullName>
    </submittedName>
</protein>